<evidence type="ECO:0000313" key="2">
    <source>
        <dbReference type="EMBL" id="WVY91701.1"/>
    </source>
</evidence>
<feature type="region of interest" description="Disordered" evidence="1">
    <location>
        <begin position="249"/>
        <end position="274"/>
    </location>
</feature>
<reference evidence="2 3" key="1">
    <citation type="journal article" date="2023" name="Life. Sci Alliance">
        <title>Evolutionary insights into 3D genome organization and epigenetic landscape of Vigna mungo.</title>
        <authorList>
            <person name="Junaid A."/>
            <person name="Singh B."/>
            <person name="Bhatia S."/>
        </authorList>
    </citation>
    <scope>NUCLEOTIDE SEQUENCE [LARGE SCALE GENOMIC DNA]</scope>
    <source>
        <strain evidence="2">Urdbean</strain>
    </source>
</reference>
<dbReference type="PANTHER" id="PTHR48165">
    <property type="entry name" value="BNAC03G44900D PROTEIN"/>
    <property type="match status" value="1"/>
</dbReference>
<gene>
    <name evidence="2" type="ORF">V8G54_037215</name>
</gene>
<dbReference type="AlphaFoldDB" id="A0AAQ3MIQ9"/>
<dbReference type="Proteomes" id="UP001374535">
    <property type="component" value="Chromosome 11"/>
</dbReference>
<evidence type="ECO:0000313" key="3">
    <source>
        <dbReference type="Proteomes" id="UP001374535"/>
    </source>
</evidence>
<feature type="compositionally biased region" description="Basic and acidic residues" evidence="1">
    <location>
        <begin position="265"/>
        <end position="274"/>
    </location>
</feature>
<keyword evidence="3" id="KW-1185">Reference proteome</keyword>
<evidence type="ECO:0000256" key="1">
    <source>
        <dbReference type="SAM" id="MobiDB-lite"/>
    </source>
</evidence>
<proteinExistence type="predicted"/>
<protein>
    <submittedName>
        <fullName evidence="2">Uncharacterized protein</fullName>
    </submittedName>
</protein>
<dbReference type="PANTHER" id="PTHR48165:SF1">
    <property type="entry name" value="TRANSMEMBRANE PROTEIN"/>
    <property type="match status" value="1"/>
</dbReference>
<name>A0AAQ3MIQ9_VIGMU</name>
<organism evidence="2 3">
    <name type="scientific">Vigna mungo</name>
    <name type="common">Black gram</name>
    <name type="synonym">Phaseolus mungo</name>
    <dbReference type="NCBI Taxonomy" id="3915"/>
    <lineage>
        <taxon>Eukaryota</taxon>
        <taxon>Viridiplantae</taxon>
        <taxon>Streptophyta</taxon>
        <taxon>Embryophyta</taxon>
        <taxon>Tracheophyta</taxon>
        <taxon>Spermatophyta</taxon>
        <taxon>Magnoliopsida</taxon>
        <taxon>eudicotyledons</taxon>
        <taxon>Gunneridae</taxon>
        <taxon>Pentapetalae</taxon>
        <taxon>rosids</taxon>
        <taxon>fabids</taxon>
        <taxon>Fabales</taxon>
        <taxon>Fabaceae</taxon>
        <taxon>Papilionoideae</taxon>
        <taxon>50 kb inversion clade</taxon>
        <taxon>NPAAA clade</taxon>
        <taxon>indigoferoid/millettioid clade</taxon>
        <taxon>Phaseoleae</taxon>
        <taxon>Vigna</taxon>
    </lineage>
</organism>
<dbReference type="EMBL" id="CP144690">
    <property type="protein sequence ID" value="WVY91701.1"/>
    <property type="molecule type" value="Genomic_DNA"/>
</dbReference>
<sequence length="274" mass="31606">MWRVLAAVRRNFQNTRKSSKVADESMFEAGNGVELFGDDRGRRQHGWGLVCSILQAPISILSCVSHPQVNGSDGVWVTGEFSQVSEMNHLMIEVKSHGCLKGREYKKQLLSVFTLINQFHYFFVARYEKHYDLLRDMYIVTLTISTLMVMSGNDYYEITTVKVLFMQGKLEIAKKNCDVLKKQLVPRGRRIQFGCLRRKDLWKDLAQNRNRREEKIKLCVLLLVTINISKISLKSAIILPRASSVYGNKDNEKGRRGERKHPGKRQIEVGDLHF</sequence>
<accession>A0AAQ3MIQ9</accession>